<dbReference type="EMBL" id="JAACJJ010000043">
    <property type="protein sequence ID" value="KAF5315401.1"/>
    <property type="molecule type" value="Genomic_DNA"/>
</dbReference>
<evidence type="ECO:0000313" key="2">
    <source>
        <dbReference type="EMBL" id="KAF5315401.1"/>
    </source>
</evidence>
<protein>
    <recommendedName>
        <fullName evidence="4">WW domain-containing protein</fullName>
    </recommendedName>
</protein>
<reference evidence="2 3" key="1">
    <citation type="journal article" date="2020" name="ISME J.">
        <title>Uncovering the hidden diversity of litter-decomposition mechanisms in mushroom-forming fungi.</title>
        <authorList>
            <person name="Floudas D."/>
            <person name="Bentzer J."/>
            <person name="Ahren D."/>
            <person name="Johansson T."/>
            <person name="Persson P."/>
            <person name="Tunlid A."/>
        </authorList>
    </citation>
    <scope>NUCLEOTIDE SEQUENCE [LARGE SCALE GENOMIC DNA]</scope>
    <source>
        <strain evidence="2 3">CBS 101986</strain>
    </source>
</reference>
<evidence type="ECO:0000313" key="3">
    <source>
        <dbReference type="Proteomes" id="UP000567179"/>
    </source>
</evidence>
<feature type="transmembrane region" description="Helical" evidence="1">
    <location>
        <begin position="541"/>
        <end position="568"/>
    </location>
</feature>
<keyword evidence="1" id="KW-0812">Transmembrane</keyword>
<keyword evidence="1" id="KW-0472">Membrane</keyword>
<comment type="caution">
    <text evidence="2">The sequence shown here is derived from an EMBL/GenBank/DDBJ whole genome shotgun (WGS) entry which is preliminary data.</text>
</comment>
<keyword evidence="1" id="KW-1133">Transmembrane helix</keyword>
<evidence type="ECO:0000256" key="1">
    <source>
        <dbReference type="SAM" id="Phobius"/>
    </source>
</evidence>
<sequence length="672" mass="76515">MSWRSAANSDYELPLSNPNLKPLCTHLHPCPTSHRQWSASMPHLHTETDSDDAGSIDIEVVSPGIHSQNSLHIPQNLQPFSYEPHFDTAHSSTQYYQTVFEIPASLTLTNTHDGECSLSEHPTATRYIRPVFPTETQRYTARTRLSKMKTNLTFPPINLDYSKPSPPDGWVRYAHPEGARYFYNESLGIFTESEIYDPEILEQLQADYAQLKAISGTFENPFPPTGEFVINVYREKKSQEELTAADKTESTEKLSSEYYCVDHATRLIFFLKESRSDWMEAWHEIDGVRSAFQYQIELLAHYWFFVQLHPSAIELKEDMFLITYATKCSLIFKLNTDVTTSPYSTACYPLDTLYSILSLTRELERNLGHGSMCTLARHMYIFNHVRFLNFHGESCARLERDFSVYDERATIHRTLLNTALSFVLLSAPEGHLRRLQRLWVDGLVHKSAWDNVAKQLNEEWQEFATVALIANVAFLGIQSVGVNVNSDQSPARISSYLSIAANIAVIIIGVVLIRQNREKPFETAGDLQILMADQGYGLQRLAVLYSLPCALAMWAMVAFLAAFVLAWFKNSNVITRAIVGSFCAAIAILTVWCIYTSWIWVKRPIEISTAERPLVYMGPSDPCEEVIDKEEEVHGENTEGHGRNVRHSVLMAIRRFLKFPNPFKPLLMEGNV</sequence>
<gene>
    <name evidence="2" type="ORF">D9619_007315</name>
</gene>
<evidence type="ECO:0008006" key="4">
    <source>
        <dbReference type="Google" id="ProtNLM"/>
    </source>
</evidence>
<keyword evidence="3" id="KW-1185">Reference proteome</keyword>
<organism evidence="2 3">
    <name type="scientific">Psilocybe cf. subviscida</name>
    <dbReference type="NCBI Taxonomy" id="2480587"/>
    <lineage>
        <taxon>Eukaryota</taxon>
        <taxon>Fungi</taxon>
        <taxon>Dikarya</taxon>
        <taxon>Basidiomycota</taxon>
        <taxon>Agaricomycotina</taxon>
        <taxon>Agaricomycetes</taxon>
        <taxon>Agaricomycetidae</taxon>
        <taxon>Agaricales</taxon>
        <taxon>Agaricineae</taxon>
        <taxon>Strophariaceae</taxon>
        <taxon>Psilocybe</taxon>
    </lineage>
</organism>
<proteinExistence type="predicted"/>
<name>A0A8H5EWY5_9AGAR</name>
<dbReference type="OrthoDB" id="2657661at2759"/>
<feature type="transmembrane region" description="Helical" evidence="1">
    <location>
        <begin position="493"/>
        <end position="513"/>
    </location>
</feature>
<accession>A0A8H5EWY5</accession>
<dbReference type="AlphaFoldDB" id="A0A8H5EWY5"/>
<dbReference type="Proteomes" id="UP000567179">
    <property type="component" value="Unassembled WGS sequence"/>
</dbReference>
<feature type="transmembrane region" description="Helical" evidence="1">
    <location>
        <begin position="574"/>
        <end position="595"/>
    </location>
</feature>